<evidence type="ECO:0000256" key="4">
    <source>
        <dbReference type="ARBA" id="ARBA00022691"/>
    </source>
</evidence>
<dbReference type="InterPro" id="IPR056716">
    <property type="entry name" value="DUF7814"/>
</dbReference>
<dbReference type="InterPro" id="IPR002052">
    <property type="entry name" value="DNA_methylase_N6_adenine_CS"/>
</dbReference>
<feature type="domain" description="Type II methyltransferase M.TaqI-like" evidence="7">
    <location>
        <begin position="671"/>
        <end position="980"/>
    </location>
</feature>
<protein>
    <recommendedName>
        <fullName evidence="1">site-specific DNA-methyltransferase (adenine-specific)</fullName>
        <ecNumber evidence="1">2.1.1.72</ecNumber>
    </recommendedName>
</protein>
<dbReference type="InterPro" id="IPR055573">
    <property type="entry name" value="DUF7149"/>
</dbReference>
<dbReference type="eggNOG" id="COG1002">
    <property type="taxonomic scope" value="Bacteria"/>
</dbReference>
<evidence type="ECO:0000256" key="3">
    <source>
        <dbReference type="ARBA" id="ARBA00022679"/>
    </source>
</evidence>
<dbReference type="SUPFAM" id="SSF53335">
    <property type="entry name" value="S-adenosyl-L-methionine-dependent methyltransferases"/>
    <property type="match status" value="1"/>
</dbReference>
<dbReference type="Gene3D" id="3.40.50.150">
    <property type="entry name" value="Vaccinia Virus protein VP39"/>
    <property type="match status" value="2"/>
</dbReference>
<dbReference type="Pfam" id="PF23653">
    <property type="entry name" value="DUF7149"/>
    <property type="match status" value="1"/>
</dbReference>
<dbReference type="eggNOG" id="COG0827">
    <property type="taxonomic scope" value="Bacteria"/>
</dbReference>
<dbReference type="Pfam" id="PF25120">
    <property type="entry name" value="DUF7814"/>
    <property type="match status" value="1"/>
</dbReference>
<dbReference type="PATRIC" id="fig|1357400.3.peg.1509"/>
<dbReference type="GO" id="GO:0006304">
    <property type="term" value="P:DNA modification"/>
    <property type="evidence" value="ECO:0007669"/>
    <property type="project" value="InterPro"/>
</dbReference>
<dbReference type="PANTHER" id="PTHR33841:SF1">
    <property type="entry name" value="DNA METHYLTRANSFERASE A"/>
    <property type="match status" value="1"/>
</dbReference>
<dbReference type="GO" id="GO:0003676">
    <property type="term" value="F:nucleic acid binding"/>
    <property type="evidence" value="ECO:0007669"/>
    <property type="project" value="InterPro"/>
</dbReference>
<evidence type="ECO:0000259" key="8">
    <source>
        <dbReference type="Pfam" id="PF23653"/>
    </source>
</evidence>
<evidence type="ECO:0000256" key="2">
    <source>
        <dbReference type="ARBA" id="ARBA00022603"/>
    </source>
</evidence>
<proteinExistence type="predicted"/>
<feature type="compositionally biased region" description="Low complexity" evidence="6">
    <location>
        <begin position="224"/>
        <end position="235"/>
    </location>
</feature>
<dbReference type="PRINTS" id="PR00507">
    <property type="entry name" value="N12N6MTFRASE"/>
</dbReference>
<evidence type="ECO:0000256" key="6">
    <source>
        <dbReference type="SAM" id="MobiDB-lite"/>
    </source>
</evidence>
<dbReference type="AlphaFoldDB" id="V8C8A5"/>
<dbReference type="HOGENOM" id="CLU_002539_0_0_7"/>
<evidence type="ECO:0000259" key="9">
    <source>
        <dbReference type="Pfam" id="PF25120"/>
    </source>
</evidence>
<dbReference type="RefSeq" id="WP_023927837.1">
    <property type="nucleotide sequence ID" value="NZ_KI669454.1"/>
</dbReference>
<keyword evidence="3" id="KW-0808">Transferase</keyword>
<dbReference type="PROSITE" id="PS00092">
    <property type="entry name" value="N6_MTASE"/>
    <property type="match status" value="1"/>
</dbReference>
<dbReference type="Pfam" id="PF07669">
    <property type="entry name" value="Eco57I"/>
    <property type="match status" value="1"/>
</dbReference>
<gene>
    <name evidence="10" type="ORF">HMPREF2086_01111</name>
</gene>
<dbReference type="PANTHER" id="PTHR33841">
    <property type="entry name" value="DNA METHYLTRANSFERASE YEEA-RELATED"/>
    <property type="match status" value="1"/>
</dbReference>
<feature type="domain" description="DUF7149" evidence="8">
    <location>
        <begin position="11"/>
        <end position="227"/>
    </location>
</feature>
<evidence type="ECO:0000256" key="5">
    <source>
        <dbReference type="ARBA" id="ARBA00047942"/>
    </source>
</evidence>
<evidence type="ECO:0000313" key="10">
    <source>
        <dbReference type="EMBL" id="ETD23312.1"/>
    </source>
</evidence>
<dbReference type="EC" id="2.1.1.72" evidence="1"/>
<evidence type="ECO:0000313" key="11">
    <source>
        <dbReference type="Proteomes" id="UP000018731"/>
    </source>
</evidence>
<comment type="caution">
    <text evidence="10">The sequence shown here is derived from an EMBL/GenBank/DDBJ whole genome shotgun (WGS) entry which is preliminary data.</text>
</comment>
<feature type="domain" description="DUF7814" evidence="9">
    <location>
        <begin position="290"/>
        <end position="489"/>
    </location>
</feature>
<dbReference type="GO" id="GO:0009007">
    <property type="term" value="F:site-specific DNA-methyltransferase (adenine-specific) activity"/>
    <property type="evidence" value="ECO:0007669"/>
    <property type="project" value="UniProtKB-EC"/>
</dbReference>
<dbReference type="Proteomes" id="UP000018731">
    <property type="component" value="Unassembled WGS sequence"/>
</dbReference>
<evidence type="ECO:0000259" key="7">
    <source>
        <dbReference type="Pfam" id="PF07669"/>
    </source>
</evidence>
<name>V8C8A5_9HELI</name>
<feature type="region of interest" description="Disordered" evidence="6">
    <location>
        <begin position="224"/>
        <end position="255"/>
    </location>
</feature>
<organism evidence="10 11">
    <name type="scientific">Helicobacter macacae MIT 99-5501</name>
    <dbReference type="NCBI Taxonomy" id="1357400"/>
    <lineage>
        <taxon>Bacteria</taxon>
        <taxon>Pseudomonadati</taxon>
        <taxon>Campylobacterota</taxon>
        <taxon>Epsilonproteobacteria</taxon>
        <taxon>Campylobacterales</taxon>
        <taxon>Helicobacteraceae</taxon>
        <taxon>Helicobacter</taxon>
    </lineage>
</organism>
<feature type="compositionally biased region" description="Polar residues" evidence="6">
    <location>
        <begin position="236"/>
        <end position="255"/>
    </location>
</feature>
<dbReference type="EMBL" id="AZJI01000005">
    <property type="protein sequence ID" value="ETD23312.1"/>
    <property type="molecule type" value="Genomic_DNA"/>
</dbReference>
<comment type="catalytic activity">
    <reaction evidence="5">
        <text>a 2'-deoxyadenosine in DNA + S-adenosyl-L-methionine = an N(6)-methyl-2'-deoxyadenosine in DNA + S-adenosyl-L-homocysteine + H(+)</text>
        <dbReference type="Rhea" id="RHEA:15197"/>
        <dbReference type="Rhea" id="RHEA-COMP:12418"/>
        <dbReference type="Rhea" id="RHEA-COMP:12419"/>
        <dbReference type="ChEBI" id="CHEBI:15378"/>
        <dbReference type="ChEBI" id="CHEBI:57856"/>
        <dbReference type="ChEBI" id="CHEBI:59789"/>
        <dbReference type="ChEBI" id="CHEBI:90615"/>
        <dbReference type="ChEBI" id="CHEBI:90616"/>
        <dbReference type="EC" id="2.1.1.72"/>
    </reaction>
</comment>
<dbReference type="OrthoDB" id="9761012at2"/>
<dbReference type="REBASE" id="94869">
    <property type="entry name" value="Hma5501ORF1105P"/>
</dbReference>
<accession>V8C8A5</accession>
<reference evidence="10 11" key="1">
    <citation type="journal article" date="2014" name="Genome Announc.">
        <title>Draft genome sequences of six enterohepatic helicobacter species isolated from humans and one from rhesus macaques.</title>
        <authorList>
            <person name="Shen Z."/>
            <person name="Sheh A."/>
            <person name="Young S.K."/>
            <person name="Abouelliel A."/>
            <person name="Ward D.V."/>
            <person name="Earl A.M."/>
            <person name="Fox J.G."/>
        </authorList>
    </citation>
    <scope>NUCLEOTIDE SEQUENCE [LARGE SCALE GENOMIC DNA]</scope>
    <source>
        <strain evidence="10 11">MIT 99-5501</strain>
    </source>
</reference>
<keyword evidence="4" id="KW-0949">S-adenosyl-L-methionine</keyword>
<evidence type="ECO:0000256" key="1">
    <source>
        <dbReference type="ARBA" id="ARBA00011900"/>
    </source>
</evidence>
<keyword evidence="11" id="KW-1185">Reference proteome</keyword>
<dbReference type="InterPro" id="IPR050953">
    <property type="entry name" value="N4_N6_ade-DNA_methylase"/>
</dbReference>
<sequence length="1243" mass="142907">MLAFRALKLEEINSIYAQEGLEKNELNTFAKVFGEYHTNAQAKLAQISASTTKYSERNIAGNELARFFDALGFQTQIDQESGAQSVNSAIDLALLQNDSVKVIIEAKLPESISKSKQMFSPQNPNCKALHEAILYYLREVVDKQNFSVETIIITDFTRFFIFGYKEFERLFAKNAKIKDIFAKYKNDTSNFYAKAQGILDLLDDEICGVCVDLSNLAGLTKATSTQSTTPAQSTKNKNPSQNATENTAQSPTQNLATSTMQALTPKGKKSLETLCKIFHKDFLFGEFKQSNPLSPRFYNELLYILGLSEYKRSGKILILPSKESLEGANTLYHLIITQLQATHPSEAQNLDFVMQYIILWLNRILFLKLIEANLVRFNDDKALAFLNKSKLKDYQALSHLFFEILAKEHSKRPKDSPLAYLPHLNSSLFERQPCEEVLEISMLDNSAEFSYYATTQVRKEGKRQAGKVNLLSYIFEFLDAFDFGSGESDTSGYNEGEDSRIIEQKELIKTNVLGLVFEKLNGYKEGSFYTPNFITSYMCRISLEQVILERFNEANPKWNATSLAQLAELIRDERERKDEFKAILRGVRICDPSVGSGHFLVSALCEMIRIYHSLRLSDELNEYELKIDDDEIIIDVAKDKVFDYKKPTKPNDNNQAVQKCLFTLKKSIIQNNLFGVDINPNSVEICKLRLWIELLKNSYYLTQASEGFDEHLPENYHQMQTLPNIDINIKCGNSLISRFSLQDSLRHIPNINKQIKDYQKLVLDYKHSNQSELKASKKDIESKIANLKETFKLTLKDPKTKASLEKAIKNHIRDFGMFMLDDESLLDGIGGYTGNLFDDKNLSDEEQKQAAASYANIKYLRHKLDSALSGEEYKNAFEWRFEFPEVLDSNGDFMGFDLIIGNPPYGNLNKLIQKQIIESAFPHSYFGEISSNFAELAHTLIKQRARFSFVTSYALLFSLAQSGLRNLLHSNYKYIQISSYDRDGSPQFDKMSQSVCILFADSKAHKQKAVFRTSNFVRQKIPHEELEFSNVDDLLLIGDELGKDFSQRHRVPKIGSLKNLELLKYLKKLPNKLGNFFGGDECLYIRTSGNYWYNAFLEIPYQSTEIKSFSVSNKYFVFCLINSNVYYWWLRIYGDGRHNNKDIMDSFRLPKMELINKYDDLWKELALSHWNKMKSVFNTQHNFFATSQIKDSVDILDYHICLKVLGFDMKTLTYICDYDSNIRGGLKCDFKKLERKIKDKRRG</sequence>
<dbReference type="STRING" id="1357400.HMPREF2086_01111"/>
<dbReference type="InterPro" id="IPR011639">
    <property type="entry name" value="MethylTrfase_TaqI-like_dom"/>
</dbReference>
<dbReference type="InterPro" id="IPR029063">
    <property type="entry name" value="SAM-dependent_MTases_sf"/>
</dbReference>
<dbReference type="GO" id="GO:0032259">
    <property type="term" value="P:methylation"/>
    <property type="evidence" value="ECO:0007669"/>
    <property type="project" value="UniProtKB-KW"/>
</dbReference>
<keyword evidence="2" id="KW-0489">Methyltransferase</keyword>